<dbReference type="Proteomes" id="UP000294292">
    <property type="component" value="Chromosome"/>
</dbReference>
<evidence type="ECO:0000259" key="1">
    <source>
        <dbReference type="Pfam" id="PF13471"/>
    </source>
</evidence>
<proteinExistence type="predicted"/>
<accession>A0A4P7A053</accession>
<evidence type="ECO:0000313" key="2">
    <source>
        <dbReference type="EMBL" id="QBP41993.1"/>
    </source>
</evidence>
<dbReference type="OrthoDB" id="9812122at2"/>
<dbReference type="RefSeq" id="WP_134210562.1">
    <property type="nucleotide sequence ID" value="NZ_CP038015.1"/>
</dbReference>
<protein>
    <submittedName>
        <fullName evidence="2">Lasso peptide biosynthesis B2 protein</fullName>
    </submittedName>
</protein>
<dbReference type="InterPro" id="IPR053521">
    <property type="entry name" value="McjB-like"/>
</dbReference>
<dbReference type="AlphaFoldDB" id="A0A4P7A053"/>
<dbReference type="EMBL" id="CP038015">
    <property type="protein sequence ID" value="QBP41993.1"/>
    <property type="molecule type" value="Genomic_DNA"/>
</dbReference>
<name>A0A4P7A053_9BACL</name>
<gene>
    <name evidence="2" type="ORF">E2636_12905</name>
</gene>
<evidence type="ECO:0000313" key="3">
    <source>
        <dbReference type="Proteomes" id="UP000294292"/>
    </source>
</evidence>
<dbReference type="InterPro" id="IPR032708">
    <property type="entry name" value="McjB_C"/>
</dbReference>
<sequence>MKMIKKARAFSKVNRKTKFLLVEAFIQLGRARYLKSIPFSKVASTLGVPMKETSYSLVPSSKEDLASVSRAIQLMSGYTFWESQCLVKAIAGMNMLEKRNIDSTLYLGTAKDEKGDLIAHAWLRSGPYYISGAEVMERFTVVAKFAKASNLQSLEEESL</sequence>
<dbReference type="NCBIfam" id="NF033537">
    <property type="entry name" value="lasso_biosyn_B2"/>
    <property type="match status" value="1"/>
</dbReference>
<dbReference type="KEGG" id="panc:E2636_12905"/>
<organism evidence="2 3">
    <name type="scientific">Paenisporosarcina antarctica</name>
    <dbReference type="NCBI Taxonomy" id="417367"/>
    <lineage>
        <taxon>Bacteria</taxon>
        <taxon>Bacillati</taxon>
        <taxon>Bacillota</taxon>
        <taxon>Bacilli</taxon>
        <taxon>Bacillales</taxon>
        <taxon>Caryophanaceae</taxon>
        <taxon>Paenisporosarcina</taxon>
    </lineage>
</organism>
<reference evidence="2 3" key="1">
    <citation type="submission" date="2019-03" db="EMBL/GenBank/DDBJ databases">
        <title>Complete genome sequence of Paenisporosarcina antarctica CGMCC 1.6503T.</title>
        <authorList>
            <person name="Rong J.-C."/>
            <person name="Chi N.-Y."/>
            <person name="Zhang Q.-F."/>
        </authorList>
    </citation>
    <scope>NUCLEOTIDE SEQUENCE [LARGE SCALE GENOMIC DNA]</scope>
    <source>
        <strain evidence="2 3">CGMCC 1.6503</strain>
    </source>
</reference>
<keyword evidence="3" id="KW-1185">Reference proteome</keyword>
<feature type="domain" description="Microcin J25-processing protein McjB C-terminal" evidence="1">
    <location>
        <begin position="51"/>
        <end position="143"/>
    </location>
</feature>
<dbReference type="Pfam" id="PF13471">
    <property type="entry name" value="Transglut_core3"/>
    <property type="match status" value="1"/>
</dbReference>